<dbReference type="EMBL" id="CM055097">
    <property type="protein sequence ID" value="KAJ7552028.1"/>
    <property type="molecule type" value="Genomic_DNA"/>
</dbReference>
<proteinExistence type="predicted"/>
<comment type="caution">
    <text evidence="1">The sequence shown here is derived from an EMBL/GenBank/DDBJ whole genome shotgun (WGS) entry which is preliminary data.</text>
</comment>
<keyword evidence="2" id="KW-1185">Reference proteome</keyword>
<protein>
    <submittedName>
        <fullName evidence="1">Uncharacterized protein</fullName>
    </submittedName>
</protein>
<name>A0ACC2DCK5_DIPCM</name>
<evidence type="ECO:0000313" key="1">
    <source>
        <dbReference type="EMBL" id="KAJ7552028.1"/>
    </source>
</evidence>
<dbReference type="Proteomes" id="UP001162992">
    <property type="component" value="Chromosome 6"/>
</dbReference>
<reference evidence="2" key="1">
    <citation type="journal article" date="2024" name="Proc. Natl. Acad. Sci. U.S.A.">
        <title>Extraordinary preservation of gene collinearity over three hundred million years revealed in homosporous lycophytes.</title>
        <authorList>
            <person name="Li C."/>
            <person name="Wickell D."/>
            <person name="Kuo L.Y."/>
            <person name="Chen X."/>
            <person name="Nie B."/>
            <person name="Liao X."/>
            <person name="Peng D."/>
            <person name="Ji J."/>
            <person name="Jenkins J."/>
            <person name="Williams M."/>
            <person name="Shu S."/>
            <person name="Plott C."/>
            <person name="Barry K."/>
            <person name="Rajasekar S."/>
            <person name="Grimwood J."/>
            <person name="Han X."/>
            <person name="Sun S."/>
            <person name="Hou Z."/>
            <person name="He W."/>
            <person name="Dai G."/>
            <person name="Sun C."/>
            <person name="Schmutz J."/>
            <person name="Leebens-Mack J.H."/>
            <person name="Li F.W."/>
            <person name="Wang L."/>
        </authorList>
    </citation>
    <scope>NUCLEOTIDE SEQUENCE [LARGE SCALE GENOMIC DNA]</scope>
    <source>
        <strain evidence="2">cv. PW_Plant_1</strain>
    </source>
</reference>
<organism evidence="1 2">
    <name type="scientific">Diphasiastrum complanatum</name>
    <name type="common">Issler's clubmoss</name>
    <name type="synonym">Lycopodium complanatum</name>
    <dbReference type="NCBI Taxonomy" id="34168"/>
    <lineage>
        <taxon>Eukaryota</taxon>
        <taxon>Viridiplantae</taxon>
        <taxon>Streptophyta</taxon>
        <taxon>Embryophyta</taxon>
        <taxon>Tracheophyta</taxon>
        <taxon>Lycopodiopsida</taxon>
        <taxon>Lycopodiales</taxon>
        <taxon>Lycopodiaceae</taxon>
        <taxon>Lycopodioideae</taxon>
        <taxon>Diphasiastrum</taxon>
    </lineage>
</organism>
<gene>
    <name evidence="1" type="ORF">O6H91_06G039300</name>
</gene>
<sequence>MAMSQFTQATLLFTLFGMVAFILGILAENKKPTDDVIQLQQSNGVSICHYPRDSSPTLGSLAVVFLFISSSIAIVAMFYPYGGKSIPQSALWRNTLFMVFFSLSLALYFLAEALLLWAVIRQSMTRKHNIHPLSLDSCPSAKAGLFGGAAFLALDTTLFWLICMMLVSNARADHFQEGEDENGYYGKVVEDTTTTTTTTTTVDPKV</sequence>
<evidence type="ECO:0000313" key="2">
    <source>
        <dbReference type="Proteomes" id="UP001162992"/>
    </source>
</evidence>
<accession>A0ACC2DCK5</accession>